<name>A0A7J7RCK8_MYOMY</name>
<accession>A0A7J7RCK8</accession>
<proteinExistence type="predicted"/>
<keyword evidence="3" id="KW-1185">Reference proteome</keyword>
<reference evidence="2 3" key="1">
    <citation type="journal article" date="2020" name="Nature">
        <title>Six reference-quality genomes reveal evolution of bat adaptations.</title>
        <authorList>
            <person name="Jebb D."/>
            <person name="Huang Z."/>
            <person name="Pippel M."/>
            <person name="Hughes G.M."/>
            <person name="Lavrichenko K."/>
            <person name="Devanna P."/>
            <person name="Winkler S."/>
            <person name="Jermiin L.S."/>
            <person name="Skirmuntt E.C."/>
            <person name="Katzourakis A."/>
            <person name="Burkitt-Gray L."/>
            <person name="Ray D.A."/>
            <person name="Sullivan K.A.M."/>
            <person name="Roscito J.G."/>
            <person name="Kirilenko B.M."/>
            <person name="Davalos L.M."/>
            <person name="Corthals A.P."/>
            <person name="Power M.L."/>
            <person name="Jones G."/>
            <person name="Ransome R.D."/>
            <person name="Dechmann D.K.N."/>
            <person name="Locatelli A.G."/>
            <person name="Puechmaille S.J."/>
            <person name="Fedrigo O."/>
            <person name="Jarvis E.D."/>
            <person name="Hiller M."/>
            <person name="Vernes S.C."/>
            <person name="Myers E.W."/>
            <person name="Teeling E.C."/>
        </authorList>
    </citation>
    <scope>NUCLEOTIDE SEQUENCE [LARGE SCALE GENOMIC DNA]</scope>
    <source>
        <strain evidence="2">MMyoMyo1</strain>
        <tissue evidence="2">Flight muscle</tissue>
    </source>
</reference>
<feature type="region of interest" description="Disordered" evidence="1">
    <location>
        <begin position="22"/>
        <end position="46"/>
    </location>
</feature>
<gene>
    <name evidence="2" type="ORF">mMyoMyo1_010831</name>
</gene>
<evidence type="ECO:0000313" key="2">
    <source>
        <dbReference type="EMBL" id="KAF6273848.1"/>
    </source>
</evidence>
<protein>
    <submittedName>
        <fullName evidence="2">Uncharacterized protein</fullName>
    </submittedName>
</protein>
<comment type="caution">
    <text evidence="2">The sequence shown here is derived from an EMBL/GenBank/DDBJ whole genome shotgun (WGS) entry which is preliminary data.</text>
</comment>
<evidence type="ECO:0000256" key="1">
    <source>
        <dbReference type="SAM" id="MobiDB-lite"/>
    </source>
</evidence>
<dbReference type="EMBL" id="JABWUV010000031">
    <property type="protein sequence ID" value="KAF6273848.1"/>
    <property type="molecule type" value="Genomic_DNA"/>
</dbReference>
<organism evidence="2 3">
    <name type="scientific">Myotis myotis</name>
    <name type="common">Greater mouse-eared bat</name>
    <name type="synonym">Vespertilio myotis</name>
    <dbReference type="NCBI Taxonomy" id="51298"/>
    <lineage>
        <taxon>Eukaryota</taxon>
        <taxon>Metazoa</taxon>
        <taxon>Chordata</taxon>
        <taxon>Craniata</taxon>
        <taxon>Vertebrata</taxon>
        <taxon>Euteleostomi</taxon>
        <taxon>Mammalia</taxon>
        <taxon>Eutheria</taxon>
        <taxon>Laurasiatheria</taxon>
        <taxon>Chiroptera</taxon>
        <taxon>Yangochiroptera</taxon>
        <taxon>Vespertilionidae</taxon>
        <taxon>Myotis</taxon>
    </lineage>
</organism>
<dbReference type="Proteomes" id="UP000527355">
    <property type="component" value="Unassembled WGS sequence"/>
</dbReference>
<sequence length="160" mass="16589">MPGFLSSSLQFLEIAPGFMGPSHHAGAETSGRYSGGGSTSDRCRTAHGPSLTLQLLTKGSLCQGRRSGLASESSLAGSGLWLRGETSCLKQLLGSRMRPLLSDRPTPPPSQASSVLASSPLSALGVRPHPGLPACPALPPACCPRDVHSLLPGRWPRPCL</sequence>
<dbReference type="AlphaFoldDB" id="A0A7J7RCK8"/>
<evidence type="ECO:0000313" key="3">
    <source>
        <dbReference type="Proteomes" id="UP000527355"/>
    </source>
</evidence>